<accession>A0A2U1PKP1</accession>
<gene>
    <name evidence="5" type="ORF">CTI12_AA141260</name>
</gene>
<feature type="domain" description="RRM" evidence="4">
    <location>
        <begin position="82"/>
        <end position="144"/>
    </location>
</feature>
<dbReference type="EMBL" id="PKPP01001031">
    <property type="protein sequence ID" value="PWA86330.1"/>
    <property type="molecule type" value="Genomic_DNA"/>
</dbReference>
<dbReference type="InterPro" id="IPR000504">
    <property type="entry name" value="RRM_dom"/>
</dbReference>
<evidence type="ECO:0000256" key="3">
    <source>
        <dbReference type="PROSITE-ProRule" id="PRU00176"/>
    </source>
</evidence>
<dbReference type="PANTHER" id="PTHR24012">
    <property type="entry name" value="RNA BINDING PROTEIN"/>
    <property type="match status" value="1"/>
</dbReference>
<keyword evidence="6" id="KW-1185">Reference proteome</keyword>
<comment type="caution">
    <text evidence="5">The sequence shown here is derived from an EMBL/GenBank/DDBJ whole genome shotgun (WGS) entry which is preliminary data.</text>
</comment>
<dbReference type="Gene3D" id="3.30.70.330">
    <property type="match status" value="1"/>
</dbReference>
<dbReference type="GO" id="GO:0003723">
    <property type="term" value="F:RNA binding"/>
    <property type="evidence" value="ECO:0007669"/>
    <property type="project" value="UniProtKB-UniRule"/>
</dbReference>
<dbReference type="InterPro" id="IPR012677">
    <property type="entry name" value="Nucleotide-bd_a/b_plait_sf"/>
</dbReference>
<evidence type="ECO:0000313" key="6">
    <source>
        <dbReference type="Proteomes" id="UP000245207"/>
    </source>
</evidence>
<dbReference type="Pfam" id="PF00076">
    <property type="entry name" value="RRM_1"/>
    <property type="match status" value="1"/>
</dbReference>
<reference evidence="5 6" key="1">
    <citation type="journal article" date="2018" name="Mol. Plant">
        <title>The genome of Artemisia annua provides insight into the evolution of Asteraceae family and artemisinin biosynthesis.</title>
        <authorList>
            <person name="Shen Q."/>
            <person name="Zhang L."/>
            <person name="Liao Z."/>
            <person name="Wang S."/>
            <person name="Yan T."/>
            <person name="Shi P."/>
            <person name="Liu M."/>
            <person name="Fu X."/>
            <person name="Pan Q."/>
            <person name="Wang Y."/>
            <person name="Lv Z."/>
            <person name="Lu X."/>
            <person name="Zhang F."/>
            <person name="Jiang W."/>
            <person name="Ma Y."/>
            <person name="Chen M."/>
            <person name="Hao X."/>
            <person name="Li L."/>
            <person name="Tang Y."/>
            <person name="Lv G."/>
            <person name="Zhou Y."/>
            <person name="Sun X."/>
            <person name="Brodelius P.E."/>
            <person name="Rose J.K.C."/>
            <person name="Tang K."/>
        </authorList>
    </citation>
    <scope>NUCLEOTIDE SEQUENCE [LARGE SCALE GENOMIC DNA]</scope>
    <source>
        <strain evidence="6">cv. Huhao1</strain>
        <tissue evidence="5">Leaf</tissue>
    </source>
</reference>
<dbReference type="Proteomes" id="UP000245207">
    <property type="component" value="Unassembled WGS sequence"/>
</dbReference>
<sequence length="260" mass="29766">MDIERKEPQFTNVFVKNLDLDFTESPLIEKFSEYRKNAKKAIEALNDAEIGSKKWFVGKAMKKSERDAILKRSHQKQKPDLLNMLVRNIATSVNENDMREVFGALGCVTSAKVICDENGVSKGFAYVCFSKSEEAKKAIHSLNGNFSYMFPFRGMVQKSAEKEDLVPNYQELLEKQVEKENRVQSHRSHWKARCFQELSKFKVFGGGDRVCFSGKRVGRLALWVCDENGNEVWRWDDNVPGNGDGLYRGFLFNARLDATP</sequence>
<keyword evidence="1" id="KW-0677">Repeat</keyword>
<evidence type="ECO:0000259" key="4">
    <source>
        <dbReference type="PROSITE" id="PS50102"/>
    </source>
</evidence>
<protein>
    <submittedName>
        <fullName evidence="5">RNA recognition motif domain, eukaryote, Nucleotide-binding alpha-beta plait domain protein</fullName>
    </submittedName>
</protein>
<organism evidence="5 6">
    <name type="scientific">Artemisia annua</name>
    <name type="common">Sweet wormwood</name>
    <dbReference type="NCBI Taxonomy" id="35608"/>
    <lineage>
        <taxon>Eukaryota</taxon>
        <taxon>Viridiplantae</taxon>
        <taxon>Streptophyta</taxon>
        <taxon>Embryophyta</taxon>
        <taxon>Tracheophyta</taxon>
        <taxon>Spermatophyta</taxon>
        <taxon>Magnoliopsida</taxon>
        <taxon>eudicotyledons</taxon>
        <taxon>Gunneridae</taxon>
        <taxon>Pentapetalae</taxon>
        <taxon>asterids</taxon>
        <taxon>campanulids</taxon>
        <taxon>Asterales</taxon>
        <taxon>Asteraceae</taxon>
        <taxon>Asteroideae</taxon>
        <taxon>Anthemideae</taxon>
        <taxon>Artemisiinae</taxon>
        <taxon>Artemisia</taxon>
    </lineage>
</organism>
<dbReference type="SMART" id="SM00360">
    <property type="entry name" value="RRM"/>
    <property type="match status" value="2"/>
</dbReference>
<dbReference type="PROSITE" id="PS50102">
    <property type="entry name" value="RRM"/>
    <property type="match status" value="1"/>
</dbReference>
<dbReference type="OrthoDB" id="19742at2759"/>
<name>A0A2U1PKP1_ARTAN</name>
<dbReference type="AlphaFoldDB" id="A0A2U1PKP1"/>
<dbReference type="STRING" id="35608.A0A2U1PKP1"/>
<dbReference type="InterPro" id="IPR035979">
    <property type="entry name" value="RBD_domain_sf"/>
</dbReference>
<evidence type="ECO:0000256" key="2">
    <source>
        <dbReference type="ARBA" id="ARBA00022884"/>
    </source>
</evidence>
<dbReference type="SUPFAM" id="SSF54928">
    <property type="entry name" value="RNA-binding domain, RBD"/>
    <property type="match status" value="1"/>
</dbReference>
<proteinExistence type="predicted"/>
<keyword evidence="2 3" id="KW-0694">RNA-binding</keyword>
<evidence type="ECO:0000256" key="1">
    <source>
        <dbReference type="ARBA" id="ARBA00022737"/>
    </source>
</evidence>
<evidence type="ECO:0000313" key="5">
    <source>
        <dbReference type="EMBL" id="PWA86330.1"/>
    </source>
</evidence>